<organism evidence="1 2">
    <name type="scientific">Periplaneta americana</name>
    <name type="common">American cockroach</name>
    <name type="synonym">Blatta americana</name>
    <dbReference type="NCBI Taxonomy" id="6978"/>
    <lineage>
        <taxon>Eukaryota</taxon>
        <taxon>Metazoa</taxon>
        <taxon>Ecdysozoa</taxon>
        <taxon>Arthropoda</taxon>
        <taxon>Hexapoda</taxon>
        <taxon>Insecta</taxon>
        <taxon>Pterygota</taxon>
        <taxon>Neoptera</taxon>
        <taxon>Polyneoptera</taxon>
        <taxon>Dictyoptera</taxon>
        <taxon>Blattodea</taxon>
        <taxon>Blattoidea</taxon>
        <taxon>Blattidae</taxon>
        <taxon>Blattinae</taxon>
        <taxon>Periplaneta</taxon>
    </lineage>
</organism>
<proteinExistence type="predicted"/>
<dbReference type="Proteomes" id="UP001148838">
    <property type="component" value="Unassembled WGS sequence"/>
</dbReference>
<gene>
    <name evidence="1" type="ORF">ANN_05015</name>
</gene>
<evidence type="ECO:0000313" key="1">
    <source>
        <dbReference type="EMBL" id="KAJ4443347.1"/>
    </source>
</evidence>
<protein>
    <submittedName>
        <fullName evidence="1">Uncharacterized protein</fullName>
    </submittedName>
</protein>
<comment type="caution">
    <text evidence="1">The sequence shown here is derived from an EMBL/GenBank/DDBJ whole genome shotgun (WGS) entry which is preliminary data.</text>
</comment>
<sequence>MAGLREDGNEPAAAMTPYIVKVIGYCVMGFGRVTGGVLGNVHPCMASEFGEAWRWNRYWSTGPRIEVSIPGPLVERTSALSTELPRNSTVSIFPLIATQLEWADKTPETHIECTQTLCDLELWFSVNVPIVTYIIQYDAEIGSKDLGNSTKTTKKQRTQDRLHNQQSFFAEEGESSQLTTSVEDEGELFQSEYVPSSEKKARSTVVIIDEMNGKQGSELEVTRSVARRPDHYHIANDNNALSESAMRISYKICHEIAKELKTFNERNFIKRCLIILADELCPQQVREVKAIRLLVELW</sequence>
<keyword evidence="2" id="KW-1185">Reference proteome</keyword>
<accession>A0ABQ8TBT0</accession>
<evidence type="ECO:0000313" key="2">
    <source>
        <dbReference type="Proteomes" id="UP001148838"/>
    </source>
</evidence>
<name>A0ABQ8TBT0_PERAM</name>
<reference evidence="1 2" key="1">
    <citation type="journal article" date="2022" name="Allergy">
        <title>Genome assembly and annotation of Periplaneta americana reveal a comprehensive cockroach allergen profile.</title>
        <authorList>
            <person name="Wang L."/>
            <person name="Xiong Q."/>
            <person name="Saelim N."/>
            <person name="Wang L."/>
            <person name="Nong W."/>
            <person name="Wan A.T."/>
            <person name="Shi M."/>
            <person name="Liu X."/>
            <person name="Cao Q."/>
            <person name="Hui J.H.L."/>
            <person name="Sookrung N."/>
            <person name="Leung T.F."/>
            <person name="Tungtrongchitr A."/>
            <person name="Tsui S.K.W."/>
        </authorList>
    </citation>
    <scope>NUCLEOTIDE SEQUENCE [LARGE SCALE GENOMIC DNA]</scope>
    <source>
        <strain evidence="1">PWHHKU_190912</strain>
    </source>
</reference>
<dbReference type="EMBL" id="JAJSOF020000013">
    <property type="protein sequence ID" value="KAJ4443347.1"/>
    <property type="molecule type" value="Genomic_DNA"/>
</dbReference>